<protein>
    <submittedName>
        <fullName evidence="2">NAD-dependent epimerase/dehydratase family protein</fullName>
    </submittedName>
</protein>
<organism evidence="2 3">
    <name type="scientific">Mycolicibacterium hodleri</name>
    <dbReference type="NCBI Taxonomy" id="49897"/>
    <lineage>
        <taxon>Bacteria</taxon>
        <taxon>Bacillati</taxon>
        <taxon>Actinomycetota</taxon>
        <taxon>Actinomycetes</taxon>
        <taxon>Mycobacteriales</taxon>
        <taxon>Mycobacteriaceae</taxon>
        <taxon>Mycolicibacterium</taxon>
    </lineage>
</organism>
<evidence type="ECO:0000313" key="2">
    <source>
        <dbReference type="EMBL" id="TQR83755.1"/>
    </source>
</evidence>
<dbReference type="InterPro" id="IPR036291">
    <property type="entry name" value="NAD(P)-bd_dom_sf"/>
</dbReference>
<comment type="caution">
    <text evidence="2">The sequence shown here is derived from an EMBL/GenBank/DDBJ whole genome shotgun (WGS) entry which is preliminary data.</text>
</comment>
<sequence length="306" mass="32995">MTTETHLYLITGATGNTGDTTVRLLLQRGHRVRAFVHGVDHRSESLAAAGAEIVVGDLLDFNAVRAAMEGVDGAYFCYPIAPGLLEATAFFAQAATDAGVRAVVNMSQISAREDAKSHAAQNHWVGERLLDRTPMLTAHVRPTFFAEWLDWYWATDGKSGVIRLPMGDGRHAPIAGEDQAYVIAGILEHPEAHDRKIYPPVGPVELDQHGIAAALSRALGIPVHYEPIEIAEFSEGLANKGFPAHLVQHLSAVVQDYRDGIFAGTNDYVETIGGKSPMTVEEYAQAHREAFGHDGPYAIPAPANAS</sequence>
<evidence type="ECO:0000313" key="3">
    <source>
        <dbReference type="Proteomes" id="UP000315759"/>
    </source>
</evidence>
<dbReference type="EMBL" id="VIFX01000039">
    <property type="protein sequence ID" value="TQR83755.1"/>
    <property type="molecule type" value="Genomic_DNA"/>
</dbReference>
<name>A0A544VUU0_9MYCO</name>
<keyword evidence="3" id="KW-1185">Reference proteome</keyword>
<dbReference type="Gene3D" id="3.40.50.720">
    <property type="entry name" value="NAD(P)-binding Rossmann-like Domain"/>
    <property type="match status" value="1"/>
</dbReference>
<dbReference type="PANTHER" id="PTHR43162:SF1">
    <property type="entry name" value="PRESTALK A DIFFERENTIATION PROTEIN A"/>
    <property type="match status" value="1"/>
</dbReference>
<reference evidence="2 3" key="1">
    <citation type="submission" date="2018-10" db="EMBL/GenBank/DDBJ databases">
        <title>Draft genome of Mycobacterium hodleri strain B.</title>
        <authorList>
            <person name="Amande T.J."/>
            <person name="Mcgenity T.J."/>
        </authorList>
    </citation>
    <scope>NUCLEOTIDE SEQUENCE [LARGE SCALE GENOMIC DNA]</scope>
    <source>
        <strain evidence="2 3">B</strain>
    </source>
</reference>
<dbReference type="AlphaFoldDB" id="A0A544VUU0"/>
<dbReference type="Pfam" id="PF05368">
    <property type="entry name" value="NmrA"/>
    <property type="match status" value="1"/>
</dbReference>
<dbReference type="Proteomes" id="UP000315759">
    <property type="component" value="Unassembled WGS sequence"/>
</dbReference>
<gene>
    <name evidence="2" type="ORF">D8S82_25115</name>
</gene>
<proteinExistence type="predicted"/>
<evidence type="ECO:0000259" key="1">
    <source>
        <dbReference type="Pfam" id="PF05368"/>
    </source>
</evidence>
<dbReference type="SUPFAM" id="SSF51735">
    <property type="entry name" value="NAD(P)-binding Rossmann-fold domains"/>
    <property type="match status" value="1"/>
</dbReference>
<dbReference type="InterPro" id="IPR051604">
    <property type="entry name" value="Ergot_Alk_Oxidoreductase"/>
</dbReference>
<dbReference type="PANTHER" id="PTHR43162">
    <property type="match status" value="1"/>
</dbReference>
<dbReference type="InterPro" id="IPR008030">
    <property type="entry name" value="NmrA-like"/>
</dbReference>
<feature type="domain" description="NmrA-like" evidence="1">
    <location>
        <begin position="8"/>
        <end position="259"/>
    </location>
</feature>
<accession>A0A544VUU0</accession>
<dbReference type="RefSeq" id="WP_142554707.1">
    <property type="nucleotide sequence ID" value="NZ_VIFX01000039.1"/>
</dbReference>
<dbReference type="Gene3D" id="3.90.25.10">
    <property type="entry name" value="UDP-galactose 4-epimerase, domain 1"/>
    <property type="match status" value="1"/>
</dbReference>